<evidence type="ECO:0000256" key="6">
    <source>
        <dbReference type="ARBA" id="ARBA00023004"/>
    </source>
</evidence>
<evidence type="ECO:0000313" key="9">
    <source>
        <dbReference type="EMBL" id="TNJ28431.1"/>
    </source>
</evidence>
<organism evidence="9 10">
    <name type="scientific">Giardia muris</name>
    <dbReference type="NCBI Taxonomy" id="5742"/>
    <lineage>
        <taxon>Eukaryota</taxon>
        <taxon>Metamonada</taxon>
        <taxon>Diplomonadida</taxon>
        <taxon>Hexamitidae</taxon>
        <taxon>Giardiinae</taxon>
        <taxon>Giardia</taxon>
    </lineage>
</organism>
<dbReference type="InterPro" id="IPR017896">
    <property type="entry name" value="4Fe4S_Fe-S-bd"/>
</dbReference>
<accession>A0A4Z1T7F7</accession>
<feature type="domain" description="4Fe-4S ferredoxin-type" evidence="8">
    <location>
        <begin position="32"/>
        <end position="62"/>
    </location>
</feature>
<dbReference type="PROSITE" id="PS00198">
    <property type="entry name" value="4FE4S_FER_1"/>
    <property type="match status" value="1"/>
</dbReference>
<comment type="caution">
    <text evidence="9">The sequence shown here is derived from an EMBL/GenBank/DDBJ whole genome shotgun (WGS) entry which is preliminary data.</text>
</comment>
<evidence type="ECO:0000256" key="7">
    <source>
        <dbReference type="ARBA" id="ARBA00023014"/>
    </source>
</evidence>
<keyword evidence="7" id="KW-0411">Iron-sulfur</keyword>
<keyword evidence="2" id="KW-0004">4Fe-4S</keyword>
<evidence type="ECO:0000256" key="4">
    <source>
        <dbReference type="ARBA" id="ARBA00022737"/>
    </source>
</evidence>
<dbReference type="SUPFAM" id="SSF54862">
    <property type="entry name" value="4Fe-4S ferredoxins"/>
    <property type="match status" value="1"/>
</dbReference>
<evidence type="ECO:0000256" key="1">
    <source>
        <dbReference type="ARBA" id="ARBA00022448"/>
    </source>
</evidence>
<dbReference type="PANTHER" id="PTHR43687:SF6">
    <property type="entry name" value="L-ASPARTATE SEMIALDEHYDE SULFURTRANSFERASE IRON-SULFUR SUBUNIT"/>
    <property type="match status" value="1"/>
</dbReference>
<evidence type="ECO:0000256" key="5">
    <source>
        <dbReference type="ARBA" id="ARBA00022982"/>
    </source>
</evidence>
<gene>
    <name evidence="9" type="ORF">GMRT_12563</name>
</gene>
<dbReference type="Gene3D" id="3.30.70.20">
    <property type="match status" value="1"/>
</dbReference>
<feature type="domain" description="4Fe-4S ferredoxin-type" evidence="8">
    <location>
        <begin position="1"/>
        <end position="30"/>
    </location>
</feature>
<evidence type="ECO:0000256" key="3">
    <source>
        <dbReference type="ARBA" id="ARBA00022723"/>
    </source>
</evidence>
<dbReference type="AlphaFoldDB" id="A0A4Z1T7F7"/>
<keyword evidence="3" id="KW-0479">Metal-binding</keyword>
<dbReference type="PANTHER" id="PTHR43687">
    <property type="entry name" value="ADENYLYLSULFATE REDUCTASE, BETA SUBUNIT"/>
    <property type="match status" value="1"/>
</dbReference>
<dbReference type="InterPro" id="IPR050572">
    <property type="entry name" value="Fe-S_Ferredoxin"/>
</dbReference>
<sequence>MSILIDTRVCTGCGVCSAKCVYDAIHIDKLTGKAVLSPEYSCVFCLQCISLCPVGAIDTTNKYI</sequence>
<evidence type="ECO:0000313" key="10">
    <source>
        <dbReference type="Proteomes" id="UP000315496"/>
    </source>
</evidence>
<keyword evidence="6" id="KW-0408">Iron</keyword>
<dbReference type="Proteomes" id="UP000315496">
    <property type="component" value="Chromosome 2"/>
</dbReference>
<evidence type="ECO:0000259" key="8">
    <source>
        <dbReference type="PROSITE" id="PS51379"/>
    </source>
</evidence>
<keyword evidence="10" id="KW-1185">Reference proteome</keyword>
<dbReference type="EMBL" id="VDLU01000002">
    <property type="protein sequence ID" value="TNJ28431.1"/>
    <property type="molecule type" value="Genomic_DNA"/>
</dbReference>
<dbReference type="InterPro" id="IPR017900">
    <property type="entry name" value="4Fe4S_Fe_S_CS"/>
</dbReference>
<dbReference type="GO" id="GO:0051539">
    <property type="term" value="F:4 iron, 4 sulfur cluster binding"/>
    <property type="evidence" value="ECO:0007669"/>
    <property type="project" value="UniProtKB-KW"/>
</dbReference>
<reference evidence="9 10" key="1">
    <citation type="submission" date="2019-05" db="EMBL/GenBank/DDBJ databases">
        <title>The compact genome of Giardia muris reveals important steps in the evolution of intestinal protozoan parasites.</title>
        <authorList>
            <person name="Xu F."/>
            <person name="Jimenez-Gonzalez A."/>
            <person name="Einarsson E."/>
            <person name="Astvaldsson A."/>
            <person name="Peirasmaki D."/>
            <person name="Eckmann L."/>
            <person name="Andersson J.O."/>
            <person name="Svard S.G."/>
            <person name="Jerlstrom-Hultqvist J."/>
        </authorList>
    </citation>
    <scope>NUCLEOTIDE SEQUENCE [LARGE SCALE GENOMIC DNA]</scope>
    <source>
        <strain evidence="9 10">Roberts-Thomson</strain>
    </source>
</reference>
<keyword evidence="4" id="KW-0677">Repeat</keyword>
<proteinExistence type="predicted"/>
<dbReference type="Pfam" id="PF12838">
    <property type="entry name" value="Fer4_7"/>
    <property type="match status" value="1"/>
</dbReference>
<keyword evidence="5" id="KW-0249">Electron transport</keyword>
<name>A0A4Z1T7F7_GIAMU</name>
<keyword evidence="1" id="KW-0813">Transport</keyword>
<evidence type="ECO:0000256" key="2">
    <source>
        <dbReference type="ARBA" id="ARBA00022485"/>
    </source>
</evidence>
<dbReference type="PROSITE" id="PS51379">
    <property type="entry name" value="4FE4S_FER_2"/>
    <property type="match status" value="2"/>
</dbReference>
<dbReference type="GO" id="GO:0046872">
    <property type="term" value="F:metal ion binding"/>
    <property type="evidence" value="ECO:0007669"/>
    <property type="project" value="UniProtKB-KW"/>
</dbReference>
<protein>
    <submittedName>
        <fullName evidence="9">Ferredoxin Fd3</fullName>
    </submittedName>
</protein>
<dbReference type="VEuPathDB" id="GiardiaDB:GMRT_12563"/>